<dbReference type="AlphaFoldDB" id="A0A220MGL5"/>
<feature type="transmembrane region" description="Helical" evidence="9">
    <location>
        <begin position="9"/>
        <end position="28"/>
    </location>
</feature>
<feature type="transmembrane region" description="Helical" evidence="9">
    <location>
        <begin position="414"/>
        <end position="431"/>
    </location>
</feature>
<dbReference type="NCBIfam" id="TIGR00796">
    <property type="entry name" value="livcs"/>
    <property type="match status" value="1"/>
</dbReference>
<evidence type="ECO:0000256" key="4">
    <source>
        <dbReference type="ARBA" id="ARBA00022475"/>
    </source>
</evidence>
<accession>A0A220MGL5</accession>
<dbReference type="GO" id="GO:0005886">
    <property type="term" value="C:plasma membrane"/>
    <property type="evidence" value="ECO:0007669"/>
    <property type="project" value="UniProtKB-SubCell"/>
</dbReference>
<dbReference type="InterPro" id="IPR004685">
    <property type="entry name" value="Brnchd-chn_aa_trnsp_Livcs"/>
</dbReference>
<evidence type="ECO:0000256" key="6">
    <source>
        <dbReference type="ARBA" id="ARBA00022970"/>
    </source>
</evidence>
<dbReference type="GO" id="GO:0015818">
    <property type="term" value="P:isoleucine transport"/>
    <property type="evidence" value="ECO:0007669"/>
    <property type="project" value="TreeGrafter"/>
</dbReference>
<dbReference type="EMBL" id="CP018145">
    <property type="protein sequence ID" value="ASJ53939.1"/>
    <property type="molecule type" value="Genomic_DNA"/>
</dbReference>
<proteinExistence type="inferred from homology"/>
<evidence type="ECO:0000313" key="11">
    <source>
        <dbReference type="Proteomes" id="UP000197781"/>
    </source>
</evidence>
<gene>
    <name evidence="10" type="ORF">BP422_10550</name>
</gene>
<keyword evidence="8 9" id="KW-0472">Membrane</keyword>
<dbReference type="GO" id="GO:0005304">
    <property type="term" value="F:L-valine transmembrane transporter activity"/>
    <property type="evidence" value="ECO:0007669"/>
    <property type="project" value="TreeGrafter"/>
</dbReference>
<feature type="transmembrane region" description="Helical" evidence="9">
    <location>
        <begin position="276"/>
        <end position="302"/>
    </location>
</feature>
<dbReference type="Pfam" id="PF05525">
    <property type="entry name" value="Branch_AA_trans"/>
    <property type="match status" value="1"/>
</dbReference>
<evidence type="ECO:0000256" key="5">
    <source>
        <dbReference type="ARBA" id="ARBA00022692"/>
    </source>
</evidence>
<organism evidence="10 11">
    <name type="scientific">Brevibacillus formosus</name>
    <dbReference type="NCBI Taxonomy" id="54913"/>
    <lineage>
        <taxon>Bacteria</taxon>
        <taxon>Bacillati</taxon>
        <taxon>Bacillota</taxon>
        <taxon>Bacilli</taxon>
        <taxon>Bacillales</taxon>
        <taxon>Paenibacillaceae</taxon>
        <taxon>Brevibacillus</taxon>
    </lineage>
</organism>
<keyword evidence="7 9" id="KW-1133">Transmembrane helix</keyword>
<keyword evidence="6 9" id="KW-0029">Amino-acid transport</keyword>
<feature type="transmembrane region" description="Helical" evidence="9">
    <location>
        <begin position="196"/>
        <end position="215"/>
    </location>
</feature>
<dbReference type="GO" id="GO:0015190">
    <property type="term" value="F:L-leucine transmembrane transporter activity"/>
    <property type="evidence" value="ECO:0007669"/>
    <property type="project" value="TreeGrafter"/>
</dbReference>
<name>A0A220MGL5_9BACL</name>
<reference evidence="10 11" key="1">
    <citation type="submission" date="2016-11" db="EMBL/GenBank/DDBJ databases">
        <authorList>
            <person name="Jaros S."/>
            <person name="Januszkiewicz K."/>
            <person name="Wedrychowicz H."/>
        </authorList>
    </citation>
    <scope>NUCLEOTIDE SEQUENCE [LARGE SCALE GENOMIC DNA]</scope>
    <source>
        <strain evidence="10 11">NF2</strain>
    </source>
</reference>
<dbReference type="RefSeq" id="WP_088907735.1">
    <property type="nucleotide sequence ID" value="NZ_CP018145.1"/>
</dbReference>
<keyword evidence="3 9" id="KW-0813">Transport</keyword>
<comment type="similarity">
    <text evidence="2 9">Belongs to the branched chain amino acid transporter family.</text>
</comment>
<dbReference type="PANTHER" id="PTHR30588">
    <property type="entry name" value="BRANCHED-CHAIN AMINO ACID TRANSPORT SYSTEM 2 CARRIER PROTEIN"/>
    <property type="match status" value="1"/>
</dbReference>
<dbReference type="GO" id="GO:0015188">
    <property type="term" value="F:L-isoleucine transmembrane transporter activity"/>
    <property type="evidence" value="ECO:0007669"/>
    <property type="project" value="TreeGrafter"/>
</dbReference>
<protein>
    <recommendedName>
        <fullName evidence="9">Branched-chain amino acid transport system carrier protein</fullName>
    </recommendedName>
</protein>
<feature type="transmembrane region" description="Helical" evidence="9">
    <location>
        <begin position="75"/>
        <end position="100"/>
    </location>
</feature>
<evidence type="ECO:0000256" key="9">
    <source>
        <dbReference type="RuleBase" id="RU362122"/>
    </source>
</evidence>
<comment type="function">
    <text evidence="9">Component of the transport system for branched-chain amino acids.</text>
</comment>
<dbReference type="Proteomes" id="UP000197781">
    <property type="component" value="Chromosome"/>
</dbReference>
<evidence type="ECO:0000256" key="3">
    <source>
        <dbReference type="ARBA" id="ARBA00022448"/>
    </source>
</evidence>
<feature type="transmembrane region" description="Helical" evidence="9">
    <location>
        <begin position="341"/>
        <end position="361"/>
    </location>
</feature>
<dbReference type="PANTHER" id="PTHR30588:SF0">
    <property type="entry name" value="BRANCHED-CHAIN AMINO ACID PERMEASE BRNQ"/>
    <property type="match status" value="1"/>
</dbReference>
<evidence type="ECO:0000256" key="1">
    <source>
        <dbReference type="ARBA" id="ARBA00004651"/>
    </source>
</evidence>
<keyword evidence="4" id="KW-1003">Cell membrane</keyword>
<dbReference type="GO" id="GO:0015820">
    <property type="term" value="P:L-leucine transport"/>
    <property type="evidence" value="ECO:0007669"/>
    <property type="project" value="TreeGrafter"/>
</dbReference>
<evidence type="ECO:0000256" key="7">
    <source>
        <dbReference type="ARBA" id="ARBA00022989"/>
    </source>
</evidence>
<feature type="transmembrane region" description="Helical" evidence="9">
    <location>
        <begin position="40"/>
        <end position="63"/>
    </location>
</feature>
<sequence>MITLSKKEMLLVSFMLFSMFFGAGNLIFPPYLGQEAGSLVWLSITGFVLSAVGLPILGVIAIAKAGSFYQLASRVHPSFALIFPILIYVSIGPALAIPRAGSLAYEMGMAPFLPAQVADSTWSLFLYTIVFFGIVFWFSLTPSKLIDRFGKILTPTLLTMIALIYVKSLFTPLGPTGVPAGKYATNPVVQGFLDGYLTMDALAALVFGIVIANTLRSKGIEDKKQLSANMIKAGLGAGMLLTFIYVILGLLGSSGASLGRAENGGLLLTAIMRQLFGTSGTLILGVIFTVACLCVSIGLVTSCSQYFHGRFKGLSYRGWAIILCVLSMGVANLGLSEILSVSVPILGAIYPIAIVLILLALLERWIPAHSSVYMTTVAVVTVFGVVDLMNLTFFNQSWNDILGVLPFYKEGAGWIMPAIFAGFVGVLFDFWKRTNRTGTGTTTSPSK</sequence>
<feature type="transmembrane region" description="Helical" evidence="9">
    <location>
        <begin position="314"/>
        <end position="335"/>
    </location>
</feature>
<evidence type="ECO:0000313" key="10">
    <source>
        <dbReference type="EMBL" id="ASJ53939.1"/>
    </source>
</evidence>
<feature type="transmembrane region" description="Helical" evidence="9">
    <location>
        <begin position="152"/>
        <end position="170"/>
    </location>
</feature>
<comment type="subcellular location">
    <subcellularLocation>
        <location evidence="1 9">Cell membrane</location>
        <topology evidence="1 9">Multi-pass membrane protein</topology>
    </subcellularLocation>
</comment>
<feature type="transmembrane region" description="Helical" evidence="9">
    <location>
        <begin position="120"/>
        <end position="140"/>
    </location>
</feature>
<evidence type="ECO:0000256" key="8">
    <source>
        <dbReference type="ARBA" id="ARBA00023136"/>
    </source>
</evidence>
<keyword evidence="5 9" id="KW-0812">Transmembrane</keyword>
<dbReference type="KEGG" id="bfm:BP422_10550"/>
<feature type="transmembrane region" description="Helical" evidence="9">
    <location>
        <begin position="235"/>
        <end position="256"/>
    </location>
</feature>
<evidence type="ECO:0000256" key="2">
    <source>
        <dbReference type="ARBA" id="ARBA00008540"/>
    </source>
</evidence>
<feature type="transmembrane region" description="Helical" evidence="9">
    <location>
        <begin position="373"/>
        <end position="394"/>
    </location>
</feature>